<protein>
    <submittedName>
        <fullName evidence="2">Uncharacterized protein</fullName>
    </submittedName>
</protein>
<keyword evidence="3" id="KW-1185">Reference proteome</keyword>
<evidence type="ECO:0000313" key="3">
    <source>
        <dbReference type="Proteomes" id="UP001596001"/>
    </source>
</evidence>
<gene>
    <name evidence="2" type="ORF">ACFO6X_06260</name>
</gene>
<proteinExistence type="predicted"/>
<evidence type="ECO:0000256" key="1">
    <source>
        <dbReference type="SAM" id="Phobius"/>
    </source>
</evidence>
<keyword evidence="1" id="KW-1133">Transmembrane helix</keyword>
<evidence type="ECO:0000313" key="2">
    <source>
        <dbReference type="EMBL" id="MFC4788587.1"/>
    </source>
</evidence>
<dbReference type="EMBL" id="JBHSHJ010000003">
    <property type="protein sequence ID" value="MFC4788587.1"/>
    <property type="molecule type" value="Genomic_DNA"/>
</dbReference>
<name>A0ABV9QD60_9BURK</name>
<dbReference type="RefSeq" id="WP_382431148.1">
    <property type="nucleotide sequence ID" value="NZ_JBHSHJ010000003.1"/>
</dbReference>
<keyword evidence="1" id="KW-0472">Membrane</keyword>
<keyword evidence="1" id="KW-0812">Transmembrane</keyword>
<sequence>MQDDFGNQLPASAVFQRLVEGDKRMGNIESDVAATRKDQHELRMQITDLLEFFEAMQGAFKVLNWVGTLARPVAAIIALCVTLAGAWSAMRGVKG</sequence>
<dbReference type="Proteomes" id="UP001596001">
    <property type="component" value="Unassembled WGS sequence"/>
</dbReference>
<accession>A0ABV9QD60</accession>
<reference evidence="3" key="1">
    <citation type="journal article" date="2019" name="Int. J. Syst. Evol. Microbiol.">
        <title>The Global Catalogue of Microorganisms (GCM) 10K type strain sequencing project: providing services to taxonomists for standard genome sequencing and annotation.</title>
        <authorList>
            <consortium name="The Broad Institute Genomics Platform"/>
            <consortium name="The Broad Institute Genome Sequencing Center for Infectious Disease"/>
            <person name="Wu L."/>
            <person name="Ma J."/>
        </authorList>
    </citation>
    <scope>NUCLEOTIDE SEQUENCE [LARGE SCALE GENOMIC DNA]</scope>
    <source>
        <strain evidence="3">CCUG 49452</strain>
    </source>
</reference>
<feature type="transmembrane region" description="Helical" evidence="1">
    <location>
        <begin position="69"/>
        <end position="90"/>
    </location>
</feature>
<organism evidence="2 3">
    <name type="scientific">Giesbergeria sinuosa</name>
    <dbReference type="NCBI Taxonomy" id="80883"/>
    <lineage>
        <taxon>Bacteria</taxon>
        <taxon>Pseudomonadati</taxon>
        <taxon>Pseudomonadota</taxon>
        <taxon>Betaproteobacteria</taxon>
        <taxon>Burkholderiales</taxon>
        <taxon>Comamonadaceae</taxon>
        <taxon>Giesbergeria</taxon>
    </lineage>
</organism>
<comment type="caution">
    <text evidence="2">The sequence shown here is derived from an EMBL/GenBank/DDBJ whole genome shotgun (WGS) entry which is preliminary data.</text>
</comment>